<accession>A0A8J6NV86</accession>
<dbReference type="SUPFAM" id="SSF54373">
    <property type="entry name" value="FAD-linked reductases, C-terminal domain"/>
    <property type="match status" value="1"/>
</dbReference>
<evidence type="ECO:0000259" key="2">
    <source>
        <dbReference type="Pfam" id="PF01266"/>
    </source>
</evidence>
<name>A0A8J6NV86_9BACT</name>
<dbReference type="PANTHER" id="PTHR13847:SF287">
    <property type="entry name" value="FAD-DEPENDENT OXIDOREDUCTASE DOMAIN-CONTAINING PROTEIN 1"/>
    <property type="match status" value="1"/>
</dbReference>
<sequence length="389" mass="42844">MLKELPEKTQVVIIGSGVIGAAVAYYLTQRGLGDVVVLEQGDIGAQGATSFCLGGLRTQFATAVNIRFSLISRNVFKKFKHQFGIDPVFKPLGYLFLAATREQWALFENTARLMAKMQLPVELLPSPEVGRRWPFIRSDDLAGGSYTKDDGFYGPMEVLQGFVKAARRGGALFFEKTAAAGFSIFGKTIKSVLTAAGHEIRTDVVVNAAGPWAGQLAAKAGLNLPVEPLQRHLFFTDTFDELPDMFPMIIDINSGWYLKREGRGLLLGGPAGENSFSHNVAFDAEEWTAAESIRRVPVLERARIVRGWVGHYEITPDHHAVIGAFPELENFICAAGFSGHGFQHAPATGMIVAELIVDKRAQTEDIYPLRPARFRENDLIYEPITAFRK</sequence>
<dbReference type="InterPro" id="IPR006076">
    <property type="entry name" value="FAD-dep_OxRdtase"/>
</dbReference>
<organism evidence="3 4">
    <name type="scientific">Candidatus Desulfatibia profunda</name>
    <dbReference type="NCBI Taxonomy" id="2841695"/>
    <lineage>
        <taxon>Bacteria</taxon>
        <taxon>Pseudomonadati</taxon>
        <taxon>Thermodesulfobacteriota</taxon>
        <taxon>Desulfobacteria</taxon>
        <taxon>Desulfobacterales</taxon>
        <taxon>Desulfobacterales incertae sedis</taxon>
        <taxon>Candidatus Desulfatibia</taxon>
    </lineage>
</organism>
<keyword evidence="1" id="KW-0560">Oxidoreductase</keyword>
<dbReference type="Pfam" id="PF01266">
    <property type="entry name" value="DAO"/>
    <property type="match status" value="1"/>
</dbReference>
<dbReference type="EMBL" id="JACNJH010000097">
    <property type="protein sequence ID" value="MBC8360573.1"/>
    <property type="molecule type" value="Genomic_DNA"/>
</dbReference>
<feature type="domain" description="FAD dependent oxidoreductase" evidence="2">
    <location>
        <begin position="11"/>
        <end position="355"/>
    </location>
</feature>
<dbReference type="Gene3D" id="3.30.9.10">
    <property type="entry name" value="D-Amino Acid Oxidase, subunit A, domain 2"/>
    <property type="match status" value="1"/>
</dbReference>
<dbReference type="PANTHER" id="PTHR13847">
    <property type="entry name" value="SARCOSINE DEHYDROGENASE-RELATED"/>
    <property type="match status" value="1"/>
</dbReference>
<dbReference type="GO" id="GO:0005737">
    <property type="term" value="C:cytoplasm"/>
    <property type="evidence" value="ECO:0007669"/>
    <property type="project" value="TreeGrafter"/>
</dbReference>
<comment type="caution">
    <text evidence="3">The sequence shown here is derived from an EMBL/GenBank/DDBJ whole genome shotgun (WGS) entry which is preliminary data.</text>
</comment>
<reference evidence="3 4" key="1">
    <citation type="submission" date="2020-08" db="EMBL/GenBank/DDBJ databases">
        <title>Bridging the membrane lipid divide: bacteria of the FCB group superphylum have the potential to synthesize archaeal ether lipids.</title>
        <authorList>
            <person name="Villanueva L."/>
            <person name="Von Meijenfeldt F.A.B."/>
            <person name="Westbye A.B."/>
            <person name="Yadav S."/>
            <person name="Hopmans E.C."/>
            <person name="Dutilh B.E."/>
            <person name="Sinninghe Damste J.S."/>
        </authorList>
    </citation>
    <scope>NUCLEOTIDE SEQUENCE [LARGE SCALE GENOMIC DNA]</scope>
    <source>
        <strain evidence="3">NIOZ-UU30</strain>
    </source>
</reference>
<dbReference type="GO" id="GO:0016491">
    <property type="term" value="F:oxidoreductase activity"/>
    <property type="evidence" value="ECO:0007669"/>
    <property type="project" value="UniProtKB-KW"/>
</dbReference>
<dbReference type="AlphaFoldDB" id="A0A8J6NV86"/>
<dbReference type="SUPFAM" id="SSF51905">
    <property type="entry name" value="FAD/NAD(P)-binding domain"/>
    <property type="match status" value="1"/>
</dbReference>
<proteinExistence type="predicted"/>
<evidence type="ECO:0000256" key="1">
    <source>
        <dbReference type="ARBA" id="ARBA00023002"/>
    </source>
</evidence>
<dbReference type="Proteomes" id="UP000603434">
    <property type="component" value="Unassembled WGS sequence"/>
</dbReference>
<evidence type="ECO:0000313" key="3">
    <source>
        <dbReference type="EMBL" id="MBC8360573.1"/>
    </source>
</evidence>
<dbReference type="InterPro" id="IPR036188">
    <property type="entry name" value="FAD/NAD-bd_sf"/>
</dbReference>
<evidence type="ECO:0000313" key="4">
    <source>
        <dbReference type="Proteomes" id="UP000603434"/>
    </source>
</evidence>
<protein>
    <submittedName>
        <fullName evidence="3">FAD-binding oxidoreductase</fullName>
    </submittedName>
</protein>
<dbReference type="Gene3D" id="3.50.50.60">
    <property type="entry name" value="FAD/NAD(P)-binding domain"/>
    <property type="match status" value="1"/>
</dbReference>
<gene>
    <name evidence="3" type="ORF">H8E23_04165</name>
</gene>